<dbReference type="Proteomes" id="UP001521785">
    <property type="component" value="Unassembled WGS sequence"/>
</dbReference>
<feature type="region of interest" description="Disordered" evidence="1">
    <location>
        <begin position="362"/>
        <end position="381"/>
    </location>
</feature>
<dbReference type="EMBL" id="JAKJXO020000010">
    <property type="protein sequence ID" value="KAL1599885.1"/>
    <property type="molecule type" value="Genomic_DNA"/>
</dbReference>
<accession>A0ABR3R624</accession>
<sequence>MPVTVKIAKHAANPWPSQKASSNQDLLPRPESLKSEGVIQCSVLPQDYLQTHITPSGNGLVWAAHHAYSQHHHLTLRPEDIWFAIISQLSFYINAHAEELRSMFVTHEGRKELVVHTVGSLYTVDFAMIAKVLADMIQENVTRPDLQKWIIPSFSTTTESDRAVASVLFMGAMQKYFSYGCCIACGIPSVTLLGERGDWEDILQRLDVLPEFGKEPSQFADLLRPILRHMTATFDAGPTAPVQDFWGRIANRISGGSGPDYLSGWITAFCFWDADGKLIRRSSSHKHINLQTLDGEANIGKDDDIYHEIDFKDIPNGYATVPFTVNDNGVVHYTQMVAGSFGIEAFSQQKVEVHLNVNLASDDKNGTGTTSDREGAVAKEEETCLDSIKPLTGWMMYLTNAVEEGHIKNLRPDLDGSTKRINRFL</sequence>
<keyword evidence="3" id="KW-1185">Reference proteome</keyword>
<dbReference type="PANTHER" id="PTHR31252">
    <property type="entry name" value="DUF4419 DOMAIN-CONTAINING PROTEIN"/>
    <property type="match status" value="1"/>
</dbReference>
<dbReference type="PANTHER" id="PTHR31252:SF11">
    <property type="entry name" value="DUF4419 DOMAIN-CONTAINING PROTEIN"/>
    <property type="match status" value="1"/>
</dbReference>
<protein>
    <recommendedName>
        <fullName evidence="4">DUF4419 domain-containing protein</fullName>
    </recommendedName>
</protein>
<evidence type="ECO:0000313" key="2">
    <source>
        <dbReference type="EMBL" id="KAL1599885.1"/>
    </source>
</evidence>
<gene>
    <name evidence="2" type="ORF">SLS60_007690</name>
</gene>
<dbReference type="InterPro" id="IPR025533">
    <property type="entry name" value="DUF4419"/>
</dbReference>
<evidence type="ECO:0008006" key="4">
    <source>
        <dbReference type="Google" id="ProtNLM"/>
    </source>
</evidence>
<proteinExistence type="predicted"/>
<comment type="caution">
    <text evidence="2">The sequence shown here is derived from an EMBL/GenBank/DDBJ whole genome shotgun (WGS) entry which is preliminary data.</text>
</comment>
<name>A0ABR3R624_9PLEO</name>
<dbReference type="Pfam" id="PF14388">
    <property type="entry name" value="DUF4419"/>
    <property type="match status" value="1"/>
</dbReference>
<evidence type="ECO:0000256" key="1">
    <source>
        <dbReference type="SAM" id="MobiDB-lite"/>
    </source>
</evidence>
<evidence type="ECO:0000313" key="3">
    <source>
        <dbReference type="Proteomes" id="UP001521785"/>
    </source>
</evidence>
<reference evidence="2 3" key="1">
    <citation type="submission" date="2024-02" db="EMBL/GenBank/DDBJ databases">
        <title>De novo assembly and annotation of 12 fungi associated with fruit tree decline syndrome in Ontario, Canada.</title>
        <authorList>
            <person name="Sulman M."/>
            <person name="Ellouze W."/>
            <person name="Ilyukhin E."/>
        </authorList>
    </citation>
    <scope>NUCLEOTIDE SEQUENCE [LARGE SCALE GENOMIC DNA]</scope>
    <source>
        <strain evidence="2 3">M42-189</strain>
    </source>
</reference>
<organism evidence="2 3">
    <name type="scientific">Paraconiothyrium brasiliense</name>
    <dbReference type="NCBI Taxonomy" id="300254"/>
    <lineage>
        <taxon>Eukaryota</taxon>
        <taxon>Fungi</taxon>
        <taxon>Dikarya</taxon>
        <taxon>Ascomycota</taxon>
        <taxon>Pezizomycotina</taxon>
        <taxon>Dothideomycetes</taxon>
        <taxon>Pleosporomycetidae</taxon>
        <taxon>Pleosporales</taxon>
        <taxon>Massarineae</taxon>
        <taxon>Didymosphaeriaceae</taxon>
        <taxon>Paraconiothyrium</taxon>
    </lineage>
</organism>